<feature type="transmembrane region" description="Helical" evidence="1">
    <location>
        <begin position="23"/>
        <end position="42"/>
    </location>
</feature>
<proteinExistence type="predicted"/>
<feature type="transmembrane region" description="Helical" evidence="1">
    <location>
        <begin position="77"/>
        <end position="98"/>
    </location>
</feature>
<evidence type="ECO:0000256" key="1">
    <source>
        <dbReference type="SAM" id="Phobius"/>
    </source>
</evidence>
<organism evidence="2 3">
    <name type="scientific">Thiocapsa marina 5811</name>
    <dbReference type="NCBI Taxonomy" id="768671"/>
    <lineage>
        <taxon>Bacteria</taxon>
        <taxon>Pseudomonadati</taxon>
        <taxon>Pseudomonadota</taxon>
        <taxon>Gammaproteobacteria</taxon>
        <taxon>Chromatiales</taxon>
        <taxon>Chromatiaceae</taxon>
        <taxon>Thiocapsa</taxon>
    </lineage>
</organism>
<feature type="transmembrane region" description="Helical" evidence="1">
    <location>
        <begin position="119"/>
        <end position="141"/>
    </location>
</feature>
<dbReference type="Proteomes" id="UP000005459">
    <property type="component" value="Unassembled WGS sequence"/>
</dbReference>
<name>F9UI68_9GAMM</name>
<dbReference type="AlphaFoldDB" id="F9UI68"/>
<keyword evidence="1" id="KW-0472">Membrane</keyword>
<gene>
    <name evidence="2" type="ORF">ThimaDRAFT_4621</name>
</gene>
<dbReference type="EMBL" id="AFWV01000022">
    <property type="protein sequence ID" value="EGV16127.1"/>
    <property type="molecule type" value="Genomic_DNA"/>
</dbReference>
<sequence length="142" mass="15576">MTHDESPRIIAENPSNAITATPMRILLILIVASWGIVALLTFATTAQKSRDAKLTAGYLVLWPVLAVALFLNEPVPLWLAVPTFFGFLPWFLAGPHLYEILKDPSRSRPDEIIGIPRSYWKWGGIGAILLGVAFDGFVYGAA</sequence>
<reference evidence="2 3" key="1">
    <citation type="submission" date="2011-06" db="EMBL/GenBank/DDBJ databases">
        <title>The draft genome of Thiocapsa marina 5811.</title>
        <authorList>
            <consortium name="US DOE Joint Genome Institute (JGI-PGF)"/>
            <person name="Lucas S."/>
            <person name="Han J."/>
            <person name="Cheng J.-F."/>
            <person name="Goodwin L."/>
            <person name="Pitluck S."/>
            <person name="Peters L."/>
            <person name="Land M.L."/>
            <person name="Hauser L."/>
            <person name="Vogl K."/>
            <person name="Liu Z."/>
            <person name="Imhoff J."/>
            <person name="Thiel V."/>
            <person name="Frigaard N.-U."/>
            <person name="Bryant D."/>
            <person name="Woyke T.J."/>
        </authorList>
    </citation>
    <scope>NUCLEOTIDE SEQUENCE [LARGE SCALE GENOMIC DNA]</scope>
    <source>
        <strain evidence="2 3">5811</strain>
    </source>
</reference>
<keyword evidence="3" id="KW-1185">Reference proteome</keyword>
<dbReference type="eggNOG" id="ENOG5033590">
    <property type="taxonomic scope" value="Bacteria"/>
</dbReference>
<feature type="transmembrane region" description="Helical" evidence="1">
    <location>
        <begin position="54"/>
        <end position="71"/>
    </location>
</feature>
<keyword evidence="1" id="KW-1133">Transmembrane helix</keyword>
<accession>F9UI68</accession>
<keyword evidence="1" id="KW-0812">Transmembrane</keyword>
<protein>
    <submittedName>
        <fullName evidence="2">Uncharacterized protein</fullName>
    </submittedName>
</protein>
<evidence type="ECO:0000313" key="3">
    <source>
        <dbReference type="Proteomes" id="UP000005459"/>
    </source>
</evidence>
<evidence type="ECO:0000313" key="2">
    <source>
        <dbReference type="EMBL" id="EGV16127.1"/>
    </source>
</evidence>